<gene>
    <name evidence="1" type="ORF">GCM10012286_79300</name>
</gene>
<dbReference type="EMBL" id="BMNG01000026">
    <property type="protein sequence ID" value="GGO58910.1"/>
    <property type="molecule type" value="Genomic_DNA"/>
</dbReference>
<dbReference type="RefSeq" id="WP_189177550.1">
    <property type="nucleotide sequence ID" value="NZ_BMNG01000026.1"/>
</dbReference>
<organism evidence="1 2">
    <name type="scientific">Streptomyces lasiicapitis</name>
    <dbReference type="NCBI Taxonomy" id="1923961"/>
    <lineage>
        <taxon>Bacteria</taxon>
        <taxon>Bacillati</taxon>
        <taxon>Actinomycetota</taxon>
        <taxon>Actinomycetes</taxon>
        <taxon>Kitasatosporales</taxon>
        <taxon>Streptomycetaceae</taxon>
        <taxon>Streptomyces</taxon>
    </lineage>
</organism>
<sequence>MDSTLPLGQAAALLGGAGLLAAVLVRLAAAGPGPSAVRRWAAEALGAPGSVEQLRAFLIACKVPRTAFGQWIEHTDAAQA</sequence>
<comment type="caution">
    <text evidence="1">The sequence shown here is derived from an EMBL/GenBank/DDBJ whole genome shotgun (WGS) entry which is preliminary data.</text>
</comment>
<protein>
    <submittedName>
        <fullName evidence="1">Uncharacterized protein</fullName>
    </submittedName>
</protein>
<dbReference type="Proteomes" id="UP000656881">
    <property type="component" value="Unassembled WGS sequence"/>
</dbReference>
<name>A0ABQ2MVT7_9ACTN</name>
<reference evidence="2" key="1">
    <citation type="journal article" date="2019" name="Int. J. Syst. Evol. Microbiol.">
        <title>The Global Catalogue of Microorganisms (GCM) 10K type strain sequencing project: providing services to taxonomists for standard genome sequencing and annotation.</title>
        <authorList>
            <consortium name="The Broad Institute Genomics Platform"/>
            <consortium name="The Broad Institute Genome Sequencing Center for Infectious Disease"/>
            <person name="Wu L."/>
            <person name="Ma J."/>
        </authorList>
    </citation>
    <scope>NUCLEOTIDE SEQUENCE [LARGE SCALE GENOMIC DNA]</scope>
    <source>
        <strain evidence="2">CGMCC 4.7349</strain>
    </source>
</reference>
<accession>A0ABQ2MVT7</accession>
<evidence type="ECO:0000313" key="1">
    <source>
        <dbReference type="EMBL" id="GGO58910.1"/>
    </source>
</evidence>
<evidence type="ECO:0000313" key="2">
    <source>
        <dbReference type="Proteomes" id="UP000656881"/>
    </source>
</evidence>
<proteinExistence type="predicted"/>
<keyword evidence="2" id="KW-1185">Reference proteome</keyword>